<evidence type="ECO:0000313" key="23">
    <source>
        <dbReference type="EMBL" id="SMG22443.1"/>
    </source>
</evidence>
<keyword evidence="9 18" id="KW-0630">Potassium</keyword>
<comment type="similarity">
    <text evidence="17">Belongs to the NnrD/CARKD family.</text>
</comment>
<evidence type="ECO:0000256" key="9">
    <source>
        <dbReference type="ARBA" id="ARBA00022958"/>
    </source>
</evidence>
<comment type="function">
    <text evidence="18">Catalyzes the epimerization of the S- and R-forms of NAD(P)HX, a damaged form of NAD(P)H that is a result of enzymatic or heat-dependent hydration. This is a prerequisite for the S-specific NAD(P)H-hydrate dehydratase to allow the repair of both epimers of NAD(P)HX.</text>
</comment>
<evidence type="ECO:0000256" key="11">
    <source>
        <dbReference type="ARBA" id="ARBA00023235"/>
    </source>
</evidence>
<feature type="binding site" evidence="18">
    <location>
        <begin position="84"/>
        <end position="88"/>
    </location>
    <ligand>
        <name>(6S)-NADPHX</name>
        <dbReference type="ChEBI" id="CHEBI:64076"/>
    </ligand>
</feature>
<dbReference type="RefSeq" id="WP_085481359.1">
    <property type="nucleotide sequence ID" value="NZ_FXAT01000002.1"/>
</dbReference>
<dbReference type="HAMAP" id="MF_01965">
    <property type="entry name" value="NADHX_dehydratase"/>
    <property type="match status" value="1"/>
</dbReference>
<dbReference type="PROSITE" id="PS51383">
    <property type="entry name" value="YJEF_C_3"/>
    <property type="match status" value="1"/>
</dbReference>
<keyword evidence="5 18" id="KW-0479">Metal-binding</keyword>
<proteinExistence type="inferred from homology"/>
<sequence length="579" mass="58279">MTDAENPLLTLPGPLTAPPHRALPLLTLTDLRIAETQAAAALPEHTLMARAGHAAARFLLERIAADTSVTKSQQRVWLIAGPGNNGGDALILATELHKAGVTVELCLPVDVKPADARWALDTARAAGVPISTTPPASLDGYGWLVDGMFGIGLTRALDGVFAAVARLLSQRTAAREAPRAVLALDVPSGLDSDTGAVVGGSGAAAVRATHTITFIGAKPGLFTAQGRDLAGHVTLAPIGLSRGVNRDGGERGAGGGSSGSSAGDGTHGGSSGSAGSGTHRGTRSGPSSPPHAAIQLNAPELFGPFMPPRDFATNKGTFGSLAVVGGDTGMCGAPILAARAALYSGAGKVHVALLGEGAPPYDPPHPELMLHAIDALPLDAMDALAVGCGMGHRERATRVLHDVLQLDAPKLFDADALNLIAQDPALAAEVAARGVQGDPCILTPHPLEAARLLGSDAPAVQRDRLAAARALAARFASVVVLKGVGTIVAAPDGRLAINPSGNAALATGGTGDVLGGIIGALLAQHLPRYEAALAGVYLHGLAADTLSAQGHGPAGLTAGELAPMVRTLLNRLFYAPTDA</sequence>
<dbReference type="Gene3D" id="3.40.1190.20">
    <property type="match status" value="1"/>
</dbReference>
<dbReference type="GO" id="GO:0046872">
    <property type="term" value="F:metal ion binding"/>
    <property type="evidence" value="ECO:0007669"/>
    <property type="project" value="UniProtKB-UniRule"/>
</dbReference>
<dbReference type="NCBIfam" id="TIGR00197">
    <property type="entry name" value="yjeF_nterm"/>
    <property type="match status" value="1"/>
</dbReference>
<evidence type="ECO:0000256" key="12">
    <source>
        <dbReference type="ARBA" id="ARBA00023239"/>
    </source>
</evidence>
<comment type="similarity">
    <text evidence="18">Belongs to the NnrE/AIBP family.</text>
</comment>
<feature type="compositionally biased region" description="Low complexity" evidence="20">
    <location>
        <begin position="276"/>
        <end position="286"/>
    </location>
</feature>
<evidence type="ECO:0000256" key="20">
    <source>
        <dbReference type="SAM" id="MobiDB-lite"/>
    </source>
</evidence>
<evidence type="ECO:0000256" key="4">
    <source>
        <dbReference type="ARBA" id="ARBA00009524"/>
    </source>
</evidence>
<evidence type="ECO:0000256" key="16">
    <source>
        <dbReference type="ARBA" id="ARBA00049209"/>
    </source>
</evidence>
<dbReference type="Proteomes" id="UP000193228">
    <property type="component" value="Unassembled WGS sequence"/>
</dbReference>
<dbReference type="PANTHER" id="PTHR12592">
    <property type="entry name" value="ATP-DEPENDENT (S)-NAD(P)H-HYDRATE DEHYDRATASE FAMILY MEMBER"/>
    <property type="match status" value="1"/>
</dbReference>
<dbReference type="InterPro" id="IPR036652">
    <property type="entry name" value="YjeF_N_dom_sf"/>
</dbReference>
<dbReference type="PANTHER" id="PTHR12592:SF0">
    <property type="entry name" value="ATP-DEPENDENT (S)-NAD(P)H-HYDRATE DEHYDRATASE"/>
    <property type="match status" value="1"/>
</dbReference>
<evidence type="ECO:0000256" key="10">
    <source>
        <dbReference type="ARBA" id="ARBA00023027"/>
    </source>
</evidence>
<evidence type="ECO:0000256" key="7">
    <source>
        <dbReference type="ARBA" id="ARBA00022840"/>
    </source>
</evidence>
<dbReference type="InterPro" id="IPR030677">
    <property type="entry name" value="Nnr"/>
</dbReference>
<feature type="binding site" evidence="17">
    <location>
        <begin position="482"/>
        <end position="486"/>
    </location>
    <ligand>
        <name>AMP</name>
        <dbReference type="ChEBI" id="CHEBI:456215"/>
    </ligand>
</feature>
<dbReference type="STRING" id="1515439.SAMN06265784_102186"/>
<dbReference type="PIRSF" id="PIRSF017184">
    <property type="entry name" value="Nnr"/>
    <property type="match status" value="1"/>
</dbReference>
<feature type="domain" description="YjeF C-terminal" evidence="21">
    <location>
        <begin position="298"/>
        <end position="572"/>
    </location>
</feature>
<evidence type="ECO:0000256" key="17">
    <source>
        <dbReference type="HAMAP-Rule" id="MF_01965"/>
    </source>
</evidence>
<keyword evidence="7 17" id="KW-0067">ATP-binding</keyword>
<evidence type="ECO:0000256" key="18">
    <source>
        <dbReference type="HAMAP-Rule" id="MF_01966"/>
    </source>
</evidence>
<feature type="binding site" evidence="17">
    <location>
        <position position="511"/>
    </location>
    <ligand>
        <name>AMP</name>
        <dbReference type="ChEBI" id="CHEBI:456215"/>
    </ligand>
</feature>
<dbReference type="GO" id="GO:0016301">
    <property type="term" value="F:kinase activity"/>
    <property type="evidence" value="ECO:0007669"/>
    <property type="project" value="UniProtKB-KW"/>
</dbReference>
<evidence type="ECO:0000256" key="15">
    <source>
        <dbReference type="ARBA" id="ARBA00048238"/>
    </source>
</evidence>
<protein>
    <recommendedName>
        <fullName evidence="19">Bifunctional NAD(P)H-hydrate repair enzyme</fullName>
    </recommendedName>
    <alternativeName>
        <fullName evidence="19">Nicotinamide nucleotide repair protein</fullName>
    </alternativeName>
    <domain>
        <recommendedName>
            <fullName evidence="19">ADP-dependent (S)-NAD(P)H-hydrate dehydratase</fullName>
            <ecNumber evidence="19">4.2.1.136</ecNumber>
        </recommendedName>
        <alternativeName>
            <fullName evidence="19">ADP-dependent NAD(P)HX dehydratase</fullName>
        </alternativeName>
    </domain>
    <domain>
        <recommendedName>
            <fullName evidence="19">NAD(P)H-hydrate epimerase</fullName>
            <ecNumber evidence="19">5.1.99.6</ecNumber>
        </recommendedName>
    </domain>
</protein>
<dbReference type="InterPro" id="IPR004443">
    <property type="entry name" value="YjeF_N_dom"/>
</dbReference>
<keyword evidence="23" id="KW-0418">Kinase</keyword>
<comment type="catalytic activity">
    <reaction evidence="15 17 19">
        <text>(6S)-NADHX + ADP = AMP + phosphate + NADH + H(+)</text>
        <dbReference type="Rhea" id="RHEA:32223"/>
        <dbReference type="ChEBI" id="CHEBI:15378"/>
        <dbReference type="ChEBI" id="CHEBI:43474"/>
        <dbReference type="ChEBI" id="CHEBI:57945"/>
        <dbReference type="ChEBI" id="CHEBI:64074"/>
        <dbReference type="ChEBI" id="CHEBI:456215"/>
        <dbReference type="ChEBI" id="CHEBI:456216"/>
        <dbReference type="EC" id="4.2.1.136"/>
    </reaction>
</comment>
<keyword evidence="11 18" id="KW-0413">Isomerase</keyword>
<feature type="binding site" evidence="17">
    <location>
        <position position="445"/>
    </location>
    <ligand>
        <name>(6S)-NADPHX</name>
        <dbReference type="ChEBI" id="CHEBI:64076"/>
    </ligand>
</feature>
<dbReference type="OrthoDB" id="9806925at2"/>
<comment type="cofactor">
    <cofactor evidence="17">
        <name>Mg(2+)</name>
        <dbReference type="ChEBI" id="CHEBI:18420"/>
    </cofactor>
</comment>
<dbReference type="InterPro" id="IPR000631">
    <property type="entry name" value="CARKD"/>
</dbReference>
<evidence type="ECO:0000256" key="5">
    <source>
        <dbReference type="ARBA" id="ARBA00022723"/>
    </source>
</evidence>
<organism evidence="23 24">
    <name type="scientific">Paraburkholderia susongensis</name>
    <dbReference type="NCBI Taxonomy" id="1515439"/>
    <lineage>
        <taxon>Bacteria</taxon>
        <taxon>Pseudomonadati</taxon>
        <taxon>Pseudomonadota</taxon>
        <taxon>Betaproteobacteria</taxon>
        <taxon>Burkholderiales</taxon>
        <taxon>Burkholderiaceae</taxon>
        <taxon>Paraburkholderia</taxon>
    </lineage>
</organism>
<dbReference type="EMBL" id="FXAT01000002">
    <property type="protein sequence ID" value="SMG22443.1"/>
    <property type="molecule type" value="Genomic_DNA"/>
</dbReference>
<feature type="binding site" evidence="18">
    <location>
        <position position="188"/>
    </location>
    <ligand>
        <name>K(+)</name>
        <dbReference type="ChEBI" id="CHEBI:29103"/>
    </ligand>
</feature>
<dbReference type="InterPro" id="IPR029056">
    <property type="entry name" value="Ribokinase-like"/>
</dbReference>
<dbReference type="GO" id="GO:0110051">
    <property type="term" value="P:metabolite repair"/>
    <property type="evidence" value="ECO:0007669"/>
    <property type="project" value="TreeGrafter"/>
</dbReference>
<dbReference type="EC" id="5.1.99.6" evidence="19"/>
<evidence type="ECO:0000256" key="3">
    <source>
        <dbReference type="ARBA" id="ARBA00006001"/>
    </source>
</evidence>
<comment type="catalytic activity">
    <reaction evidence="2 18 19">
        <text>(6R)-NADPHX = (6S)-NADPHX</text>
        <dbReference type="Rhea" id="RHEA:32227"/>
        <dbReference type="ChEBI" id="CHEBI:64076"/>
        <dbReference type="ChEBI" id="CHEBI:64077"/>
        <dbReference type="EC" id="5.1.99.6"/>
    </reaction>
</comment>
<dbReference type="HAMAP" id="MF_01966">
    <property type="entry name" value="NADHX_epimerase"/>
    <property type="match status" value="1"/>
</dbReference>
<evidence type="ECO:0000313" key="24">
    <source>
        <dbReference type="Proteomes" id="UP000193228"/>
    </source>
</evidence>
<feature type="binding site" evidence="17">
    <location>
        <position position="389"/>
    </location>
    <ligand>
        <name>(6S)-NADPHX</name>
        <dbReference type="ChEBI" id="CHEBI:64076"/>
    </ligand>
</feature>
<keyword evidence="24" id="KW-1185">Reference proteome</keyword>
<comment type="cofactor">
    <cofactor evidence="18 19">
        <name>K(+)</name>
        <dbReference type="ChEBI" id="CHEBI:29103"/>
    </cofactor>
    <text evidence="18 19">Binds 1 potassium ion per subunit.</text>
</comment>
<dbReference type="SUPFAM" id="SSF64153">
    <property type="entry name" value="YjeF N-terminal domain-like"/>
    <property type="match status" value="1"/>
</dbReference>
<evidence type="ECO:0000256" key="6">
    <source>
        <dbReference type="ARBA" id="ARBA00022741"/>
    </source>
</evidence>
<dbReference type="GO" id="GO:0005524">
    <property type="term" value="F:ATP binding"/>
    <property type="evidence" value="ECO:0007669"/>
    <property type="project" value="UniProtKB-UniRule"/>
</dbReference>
<dbReference type="CDD" id="cd01171">
    <property type="entry name" value="YXKO-related"/>
    <property type="match status" value="1"/>
</dbReference>
<dbReference type="GO" id="GO:0046496">
    <property type="term" value="P:nicotinamide nucleotide metabolic process"/>
    <property type="evidence" value="ECO:0007669"/>
    <property type="project" value="UniProtKB-UniRule"/>
</dbReference>
<evidence type="ECO:0000256" key="14">
    <source>
        <dbReference type="ARBA" id="ARBA00025153"/>
    </source>
</evidence>
<comment type="function">
    <text evidence="14 19">Bifunctional enzyme that catalyzes the epimerization of the S- and R-forms of NAD(P)HX and the dehydration of the S-form of NAD(P)HX at the expense of ADP, which is converted to AMP. This allows the repair of both epimers of NAD(P)HX, a damaged form of NAD(P)H that is a result of enzymatic or heat-dependent hydration.</text>
</comment>
<dbReference type="GO" id="GO:0052856">
    <property type="term" value="F:NAD(P)HX epimerase activity"/>
    <property type="evidence" value="ECO:0007669"/>
    <property type="project" value="UniProtKB-UniRule"/>
</dbReference>
<dbReference type="EC" id="4.2.1.136" evidence="19"/>
<comment type="catalytic activity">
    <reaction evidence="1 18 19">
        <text>(6R)-NADHX = (6S)-NADHX</text>
        <dbReference type="Rhea" id="RHEA:32215"/>
        <dbReference type="ChEBI" id="CHEBI:64074"/>
        <dbReference type="ChEBI" id="CHEBI:64075"/>
        <dbReference type="EC" id="5.1.99.6"/>
    </reaction>
</comment>
<dbReference type="Pfam" id="PF01256">
    <property type="entry name" value="Carb_kinase"/>
    <property type="match status" value="1"/>
</dbReference>
<feature type="binding site" evidence="18">
    <location>
        <position position="146"/>
    </location>
    <ligand>
        <name>K(+)</name>
        <dbReference type="ChEBI" id="CHEBI:29103"/>
    </ligand>
</feature>
<feature type="binding site" evidence="18">
    <location>
        <position position="85"/>
    </location>
    <ligand>
        <name>K(+)</name>
        <dbReference type="ChEBI" id="CHEBI:29103"/>
    </ligand>
</feature>
<name>A0A1X7J473_9BURK</name>
<accession>A0A1X7J473</accession>
<dbReference type="AlphaFoldDB" id="A0A1X7J473"/>
<keyword evidence="8 17" id="KW-0521">NADP</keyword>
<comment type="similarity">
    <text evidence="4 19">In the C-terminal section; belongs to the NnrD/CARKD family.</text>
</comment>
<comment type="catalytic activity">
    <reaction evidence="16 17 19">
        <text>(6S)-NADPHX + ADP = AMP + phosphate + NADPH + H(+)</text>
        <dbReference type="Rhea" id="RHEA:32235"/>
        <dbReference type="ChEBI" id="CHEBI:15378"/>
        <dbReference type="ChEBI" id="CHEBI:43474"/>
        <dbReference type="ChEBI" id="CHEBI:57783"/>
        <dbReference type="ChEBI" id="CHEBI:64076"/>
        <dbReference type="ChEBI" id="CHEBI:456215"/>
        <dbReference type="ChEBI" id="CHEBI:456216"/>
        <dbReference type="EC" id="4.2.1.136"/>
    </reaction>
</comment>
<feature type="region of interest" description="Disordered" evidence="20">
    <location>
        <begin position="240"/>
        <end position="294"/>
    </location>
</feature>
<evidence type="ECO:0000256" key="1">
    <source>
        <dbReference type="ARBA" id="ARBA00000013"/>
    </source>
</evidence>
<feature type="binding site" evidence="17">
    <location>
        <position position="333"/>
    </location>
    <ligand>
        <name>(6S)-NADPHX</name>
        <dbReference type="ChEBI" id="CHEBI:64076"/>
    </ligand>
</feature>
<comment type="similarity">
    <text evidence="3 19">In the N-terminal section; belongs to the NnrE/AIBP family.</text>
</comment>
<evidence type="ECO:0000259" key="21">
    <source>
        <dbReference type="PROSITE" id="PS51383"/>
    </source>
</evidence>
<gene>
    <name evidence="17" type="primary">nnrD</name>
    <name evidence="18" type="synonym">nnrE</name>
    <name evidence="23" type="ORF">SAMN06265784_102186</name>
</gene>
<comment type="caution">
    <text evidence="18">Lacks conserved residue(s) required for the propagation of feature annotation.</text>
</comment>
<feature type="binding site" evidence="18">
    <location>
        <begin position="150"/>
        <end position="156"/>
    </location>
    <ligand>
        <name>(6S)-NADPHX</name>
        <dbReference type="ChEBI" id="CHEBI:64076"/>
    </ligand>
</feature>
<reference evidence="24" key="1">
    <citation type="submission" date="2017-04" db="EMBL/GenBank/DDBJ databases">
        <authorList>
            <person name="Varghese N."/>
            <person name="Submissions S."/>
        </authorList>
    </citation>
    <scope>NUCLEOTIDE SEQUENCE [LARGE SCALE GENOMIC DNA]</scope>
    <source>
        <strain evidence="24">LMG 29540</strain>
    </source>
</reference>
<dbReference type="PROSITE" id="PS51385">
    <property type="entry name" value="YJEF_N"/>
    <property type="match status" value="1"/>
</dbReference>
<evidence type="ECO:0000256" key="13">
    <source>
        <dbReference type="ARBA" id="ARBA00023268"/>
    </source>
</evidence>
<comment type="subunit">
    <text evidence="17">Homotetramer.</text>
</comment>
<feature type="compositionally biased region" description="Gly residues" evidence="20">
    <location>
        <begin position="265"/>
        <end position="275"/>
    </location>
</feature>
<evidence type="ECO:0000256" key="8">
    <source>
        <dbReference type="ARBA" id="ARBA00022857"/>
    </source>
</evidence>
<dbReference type="SUPFAM" id="SSF53613">
    <property type="entry name" value="Ribokinase-like"/>
    <property type="match status" value="1"/>
</dbReference>
<comment type="function">
    <text evidence="17">Catalyzes the dehydration of the S-form of NAD(P)HX at the expense of ADP, which is converted to AMP. Together with NAD(P)HX epimerase, which catalyzes the epimerization of the S- and R-forms, the enzyme allows the repair of both epimers of NAD(P)HX, a damaged form of NAD(P)H that is a result of enzymatic or heat-dependent hydration.</text>
</comment>
<keyword evidence="23" id="KW-0808">Transferase</keyword>
<dbReference type="GO" id="GO:0052855">
    <property type="term" value="F:ADP-dependent NAD(P)H-hydrate dehydratase activity"/>
    <property type="evidence" value="ECO:0007669"/>
    <property type="project" value="UniProtKB-UniRule"/>
</dbReference>
<keyword evidence="6 17" id="KW-0547">Nucleotide-binding</keyword>
<keyword evidence="13" id="KW-0511">Multifunctional enzyme</keyword>
<dbReference type="NCBIfam" id="TIGR00196">
    <property type="entry name" value="yjeF_cterm"/>
    <property type="match status" value="1"/>
</dbReference>
<dbReference type="Pfam" id="PF03853">
    <property type="entry name" value="YjeF_N"/>
    <property type="match status" value="1"/>
</dbReference>
<keyword evidence="10 17" id="KW-0520">NAD</keyword>
<feature type="domain" description="YjeF N-terminal" evidence="22">
    <location>
        <begin position="31"/>
        <end position="246"/>
    </location>
</feature>
<dbReference type="Gene3D" id="3.40.50.10260">
    <property type="entry name" value="YjeF N-terminal domain"/>
    <property type="match status" value="1"/>
</dbReference>
<keyword evidence="12 17" id="KW-0456">Lyase</keyword>
<feature type="binding site" evidence="18">
    <location>
        <position position="185"/>
    </location>
    <ligand>
        <name>(6S)-NADPHX</name>
        <dbReference type="ChEBI" id="CHEBI:64076"/>
    </ligand>
</feature>
<evidence type="ECO:0000259" key="22">
    <source>
        <dbReference type="PROSITE" id="PS51385"/>
    </source>
</evidence>
<evidence type="ECO:0000256" key="19">
    <source>
        <dbReference type="PIRNR" id="PIRNR017184"/>
    </source>
</evidence>
<evidence type="ECO:0000256" key="2">
    <source>
        <dbReference type="ARBA" id="ARBA00000909"/>
    </source>
</evidence>
<feature type="binding site" evidence="17">
    <location>
        <position position="512"/>
    </location>
    <ligand>
        <name>(6S)-NADPHX</name>
        <dbReference type="ChEBI" id="CHEBI:64076"/>
    </ligand>
</feature>